<evidence type="ECO:0000256" key="1">
    <source>
        <dbReference type="ARBA" id="ARBA00004123"/>
    </source>
</evidence>
<evidence type="ECO:0000256" key="3">
    <source>
        <dbReference type="ARBA" id="ARBA00023125"/>
    </source>
</evidence>
<dbReference type="Pfam" id="PF00847">
    <property type="entry name" value="AP2"/>
    <property type="match status" value="1"/>
</dbReference>
<keyword evidence="2" id="KW-0805">Transcription regulation</keyword>
<dbReference type="GO" id="GO:0003677">
    <property type="term" value="F:DNA binding"/>
    <property type="evidence" value="ECO:0007669"/>
    <property type="project" value="UniProtKB-KW"/>
</dbReference>
<feature type="region of interest" description="Disordered" evidence="6">
    <location>
        <begin position="91"/>
        <end position="113"/>
    </location>
</feature>
<dbReference type="PANTHER" id="PTHR31677:SF252">
    <property type="entry name" value="ETHYLENE-RESPONSIVE TRANSCRIPTION FACTOR 3"/>
    <property type="match status" value="1"/>
</dbReference>
<comment type="subcellular location">
    <subcellularLocation>
        <location evidence="1">Nucleus</location>
    </subcellularLocation>
</comment>
<evidence type="ECO:0000256" key="2">
    <source>
        <dbReference type="ARBA" id="ARBA00023015"/>
    </source>
</evidence>
<evidence type="ECO:0000256" key="5">
    <source>
        <dbReference type="ARBA" id="ARBA00023242"/>
    </source>
</evidence>
<organism evidence="8">
    <name type="scientific">Lycoris longituba</name>
    <dbReference type="NCBI Taxonomy" id="272140"/>
    <lineage>
        <taxon>Eukaryota</taxon>
        <taxon>Viridiplantae</taxon>
        <taxon>Streptophyta</taxon>
        <taxon>Embryophyta</taxon>
        <taxon>Tracheophyta</taxon>
        <taxon>Spermatophyta</taxon>
        <taxon>Magnoliopsida</taxon>
        <taxon>Liliopsida</taxon>
        <taxon>Asparagales</taxon>
        <taxon>Amaryllidaceae</taxon>
        <taxon>Amaryllidoideae</taxon>
        <taxon>Lycoris</taxon>
    </lineage>
</organism>
<feature type="region of interest" description="Disordered" evidence="6">
    <location>
        <begin position="1"/>
        <end position="40"/>
    </location>
</feature>
<dbReference type="InterPro" id="IPR001471">
    <property type="entry name" value="AP2/ERF_dom"/>
</dbReference>
<protein>
    <submittedName>
        <fullName evidence="8">Transcription factor</fullName>
    </submittedName>
</protein>
<keyword evidence="3" id="KW-0238">DNA-binding</keyword>
<dbReference type="InterPro" id="IPR036955">
    <property type="entry name" value="AP2/ERF_dom_sf"/>
</dbReference>
<feature type="non-terminal residue" evidence="8">
    <location>
        <position position="1"/>
    </location>
</feature>
<feature type="domain" description="AP2/ERF" evidence="7">
    <location>
        <begin position="39"/>
        <end position="96"/>
    </location>
</feature>
<keyword evidence="4" id="KW-0804">Transcription</keyword>
<dbReference type="Gene3D" id="3.30.730.10">
    <property type="entry name" value="AP2/ERF domain"/>
    <property type="match status" value="1"/>
</dbReference>
<dbReference type="InterPro" id="IPR016177">
    <property type="entry name" value="DNA-bd_dom_sf"/>
</dbReference>
<dbReference type="SUPFAM" id="SSF54171">
    <property type="entry name" value="DNA-binding domain"/>
    <property type="match status" value="1"/>
</dbReference>
<feature type="non-terminal residue" evidence="8">
    <location>
        <position position="181"/>
    </location>
</feature>
<dbReference type="AlphaFoldDB" id="D6MK39"/>
<proteinExistence type="evidence at transcript level"/>
<dbReference type="CDD" id="cd00018">
    <property type="entry name" value="AP2"/>
    <property type="match status" value="1"/>
</dbReference>
<dbReference type="GO" id="GO:0003700">
    <property type="term" value="F:DNA-binding transcription factor activity"/>
    <property type="evidence" value="ECO:0007669"/>
    <property type="project" value="InterPro"/>
</dbReference>
<evidence type="ECO:0000256" key="4">
    <source>
        <dbReference type="ARBA" id="ARBA00023163"/>
    </source>
</evidence>
<dbReference type="PRINTS" id="PR00367">
    <property type="entry name" value="ETHRSPELEMNT"/>
</dbReference>
<dbReference type="FunFam" id="3.30.730.10:FF:000001">
    <property type="entry name" value="Ethylene-responsive transcription factor 2"/>
    <property type="match status" value="1"/>
</dbReference>
<evidence type="ECO:0000259" key="7">
    <source>
        <dbReference type="PROSITE" id="PS51032"/>
    </source>
</evidence>
<accession>D6MK39</accession>
<dbReference type="EMBL" id="GQ165905">
    <property type="protein sequence ID" value="ADG57886.1"/>
    <property type="molecule type" value="mRNA"/>
</dbReference>
<evidence type="ECO:0000313" key="8">
    <source>
        <dbReference type="EMBL" id="ADG57886.1"/>
    </source>
</evidence>
<reference evidence="8" key="1">
    <citation type="submission" date="2009-05" db="EMBL/GenBank/DDBJ databases">
        <authorList>
            <person name="Huang M."/>
            <person name="He Q."/>
            <person name="Zhang L."/>
            <person name="Cui S."/>
            <person name="Wang M."/>
            <person name="Zhou Y."/>
        </authorList>
    </citation>
    <scope>NUCLEOTIDE SEQUENCE</scope>
</reference>
<feature type="compositionally biased region" description="Basic and acidic residues" evidence="6">
    <location>
        <begin position="1"/>
        <end position="16"/>
    </location>
</feature>
<dbReference type="GO" id="GO:0005634">
    <property type="term" value="C:nucleus"/>
    <property type="evidence" value="ECO:0007669"/>
    <property type="project" value="UniProtKB-SubCell"/>
</dbReference>
<feature type="compositionally biased region" description="Pro residues" evidence="6">
    <location>
        <begin position="96"/>
        <end position="107"/>
    </location>
</feature>
<keyword evidence="5" id="KW-0539">Nucleus</keyword>
<dbReference type="SMART" id="SM00380">
    <property type="entry name" value="AP2"/>
    <property type="match status" value="1"/>
</dbReference>
<evidence type="ECO:0000256" key="6">
    <source>
        <dbReference type="SAM" id="MobiDB-lite"/>
    </source>
</evidence>
<reference evidence="8" key="2">
    <citation type="journal article" date="2010" name="Genomics">
        <title>Analysis of floral transcription factors from Lycoris longituba.</title>
        <authorList>
            <person name="He Q.L."/>
            <person name="Cui S.J."/>
            <person name="Gu J.L."/>
            <person name="Zhang H."/>
            <person name="Wang M.X."/>
            <person name="Zhou Y."/>
            <person name="Zhang L."/>
            <person name="Huang M.R."/>
        </authorList>
    </citation>
    <scope>NUCLEOTIDE SEQUENCE</scope>
</reference>
<name>D6MK39_9ASPA</name>
<dbReference type="PROSITE" id="PS51032">
    <property type="entry name" value="AP2_ERF"/>
    <property type="match status" value="1"/>
</dbReference>
<dbReference type="PANTHER" id="PTHR31677">
    <property type="entry name" value="AP2 DOMAIN CLASS TRANSCRIPTION FACTOR"/>
    <property type="match status" value="1"/>
</dbReference>
<sequence length="181" mass="19471">HEDFIEKYLSDPDRTTAMRKARLPAPPTAPATGSAPEIRYRGVRKRPWGRFAAEIRDPFKKARVWLGTFESAESAARAYDAAARHLRGAAAKTNFPPDPPHPPPPPATISLSSTVESFSGPRLIARSTVRSAPRVAIGGGDCRSDCGSSSSVVDDDVASVYCPSPLPLPLPFDLNELPPVE</sequence>